<name>A0A9P7DRW2_9AGAM</name>
<evidence type="ECO:0000313" key="2">
    <source>
        <dbReference type="EMBL" id="KAG1801493.1"/>
    </source>
</evidence>
<dbReference type="Proteomes" id="UP000719766">
    <property type="component" value="Unassembled WGS sequence"/>
</dbReference>
<sequence length="196" mass="22060">MVQRIGSVYRPWKETDDLRMTQMSVWNSWKVKEVLRSIMIHNQCQPKCYSSHAEQLQKAGEVIAAPVKSWKGQNDYPELDVSDPEENSMAPAQLHQGKKSVQVQGTHIYYQCTVYRETISVKDGAEQGGIDQHIDDSGDFGQHSDAPSEDGGDNEGDLDGGDGEDLGQERNWEDELMDVEDNETYNVLECHQAQNG</sequence>
<dbReference type="AlphaFoldDB" id="A0A9P7DRW2"/>
<protein>
    <submittedName>
        <fullName evidence="2">Uncharacterized protein</fullName>
    </submittedName>
</protein>
<feature type="region of interest" description="Disordered" evidence="1">
    <location>
        <begin position="127"/>
        <end position="182"/>
    </location>
</feature>
<gene>
    <name evidence="2" type="ORF">HD556DRAFT_1304586</name>
</gene>
<accession>A0A9P7DRW2</accession>
<dbReference type="RefSeq" id="XP_041164959.1">
    <property type="nucleotide sequence ID" value="XM_041299689.1"/>
</dbReference>
<feature type="compositionally biased region" description="Acidic residues" evidence="1">
    <location>
        <begin position="147"/>
        <end position="166"/>
    </location>
</feature>
<dbReference type="OrthoDB" id="2687754at2759"/>
<evidence type="ECO:0000256" key="1">
    <source>
        <dbReference type="SAM" id="MobiDB-lite"/>
    </source>
</evidence>
<dbReference type="GeneID" id="64593453"/>
<comment type="caution">
    <text evidence="2">The sequence shown here is derived from an EMBL/GenBank/DDBJ whole genome shotgun (WGS) entry which is preliminary data.</text>
</comment>
<evidence type="ECO:0000313" key="3">
    <source>
        <dbReference type="Proteomes" id="UP000719766"/>
    </source>
</evidence>
<reference evidence="2" key="1">
    <citation type="journal article" date="2020" name="New Phytol.">
        <title>Comparative genomics reveals dynamic genome evolution in host specialist ectomycorrhizal fungi.</title>
        <authorList>
            <person name="Lofgren L.A."/>
            <person name="Nguyen N.H."/>
            <person name="Vilgalys R."/>
            <person name="Ruytinx J."/>
            <person name="Liao H.L."/>
            <person name="Branco S."/>
            <person name="Kuo A."/>
            <person name="LaButti K."/>
            <person name="Lipzen A."/>
            <person name="Andreopoulos W."/>
            <person name="Pangilinan J."/>
            <person name="Riley R."/>
            <person name="Hundley H."/>
            <person name="Na H."/>
            <person name="Barry K."/>
            <person name="Grigoriev I.V."/>
            <person name="Stajich J.E."/>
            <person name="Kennedy P.G."/>
        </authorList>
    </citation>
    <scope>NUCLEOTIDE SEQUENCE</scope>
    <source>
        <strain evidence="2">S12</strain>
    </source>
</reference>
<keyword evidence="3" id="KW-1185">Reference proteome</keyword>
<dbReference type="EMBL" id="JABBWE010000007">
    <property type="protein sequence ID" value="KAG1801493.1"/>
    <property type="molecule type" value="Genomic_DNA"/>
</dbReference>
<proteinExistence type="predicted"/>
<organism evidence="2 3">
    <name type="scientific">Suillus plorans</name>
    <dbReference type="NCBI Taxonomy" id="116603"/>
    <lineage>
        <taxon>Eukaryota</taxon>
        <taxon>Fungi</taxon>
        <taxon>Dikarya</taxon>
        <taxon>Basidiomycota</taxon>
        <taxon>Agaricomycotina</taxon>
        <taxon>Agaricomycetes</taxon>
        <taxon>Agaricomycetidae</taxon>
        <taxon>Boletales</taxon>
        <taxon>Suillineae</taxon>
        <taxon>Suillaceae</taxon>
        <taxon>Suillus</taxon>
    </lineage>
</organism>